<evidence type="ECO:0000313" key="1">
    <source>
        <dbReference type="EMBL" id="AJZ58086.1"/>
    </source>
</evidence>
<protein>
    <submittedName>
        <fullName evidence="1">Transposase, ISRSO8 orfA like domain protein</fullName>
    </submittedName>
</protein>
<dbReference type="InterPro" id="IPR010921">
    <property type="entry name" value="Trp_repressor/repl_initiator"/>
</dbReference>
<sequence>MTVKAKRTQYTLEFKLKAVRRVKEKQSMAAVVRHLLK</sequence>
<dbReference type="AlphaFoldDB" id="A0AAU8TCR1"/>
<reference evidence="1 2" key="1">
    <citation type="journal article" date="2015" name="Genome Announc.">
        <title>Complete genome sequences for 59 burkholderia isolates, both pathogenic and near neighbor.</title>
        <authorList>
            <person name="Johnson S.L."/>
            <person name="Bishop-Lilly K.A."/>
            <person name="Ladner J.T."/>
            <person name="Daligault H.E."/>
            <person name="Davenport K.W."/>
            <person name="Jaissle J."/>
            <person name="Frey K.G."/>
            <person name="Koroleva G.I."/>
            <person name="Bruce D.C."/>
            <person name="Coyne S.R."/>
            <person name="Broomall S.M."/>
            <person name="Li P.E."/>
            <person name="Teshima H."/>
            <person name="Gibbons H.S."/>
            <person name="Palacios G.F."/>
            <person name="Rosenzweig C.N."/>
            <person name="Redden C.L."/>
            <person name="Xu Y."/>
            <person name="Minogue T.D."/>
            <person name="Chain P.S."/>
        </authorList>
    </citation>
    <scope>NUCLEOTIDE SEQUENCE [LARGE SCALE GENOMIC DNA]</scope>
    <source>
        <strain evidence="1 2">ATCC BAA-463</strain>
    </source>
</reference>
<dbReference type="EMBL" id="CP010026">
    <property type="protein sequence ID" value="AJZ58086.1"/>
    <property type="molecule type" value="Genomic_DNA"/>
</dbReference>
<evidence type="ECO:0000313" key="2">
    <source>
        <dbReference type="Proteomes" id="UP000032614"/>
    </source>
</evidence>
<accession>A0AAU8TCR1</accession>
<dbReference type="Proteomes" id="UP000032614">
    <property type="component" value="Chromosome 1"/>
</dbReference>
<dbReference type="KEGG" id="bfn:OI25_1422"/>
<name>A0AAU8TCR1_9BURK</name>
<dbReference type="SUPFAM" id="SSF48295">
    <property type="entry name" value="TrpR-like"/>
    <property type="match status" value="1"/>
</dbReference>
<proteinExistence type="predicted"/>
<organism evidence="1 2">
    <name type="scientific">Paraburkholderia fungorum</name>
    <dbReference type="NCBI Taxonomy" id="134537"/>
    <lineage>
        <taxon>Bacteria</taxon>
        <taxon>Pseudomonadati</taxon>
        <taxon>Pseudomonadota</taxon>
        <taxon>Betaproteobacteria</taxon>
        <taxon>Burkholderiales</taxon>
        <taxon>Burkholderiaceae</taxon>
        <taxon>Paraburkholderia</taxon>
    </lineage>
</organism>
<dbReference type="GO" id="GO:0043565">
    <property type="term" value="F:sequence-specific DNA binding"/>
    <property type="evidence" value="ECO:0007669"/>
    <property type="project" value="InterPro"/>
</dbReference>
<gene>
    <name evidence="1" type="ORF">OI25_1422</name>
</gene>